<sequence>MRVRDWLVLTVLVVDAVVLAVLELMFLPLGFDGYLLPHTLGGAPLPVSALVAALTTPWLVGVAGRVSPRMLVAAAPLIGWFLAVVVFGMFGPGGDLVLVSDWRSLLLFACGALPSALVLGKVLATTLGPSR</sequence>
<dbReference type="RefSeq" id="WP_133905574.1">
    <property type="nucleotide sequence ID" value="NZ_SOCP01000010.1"/>
</dbReference>
<keyword evidence="3" id="KW-1185">Reference proteome</keyword>
<keyword evidence="1" id="KW-1133">Transmembrane helix</keyword>
<evidence type="ECO:0000313" key="2">
    <source>
        <dbReference type="EMBL" id="TDV47074.1"/>
    </source>
</evidence>
<comment type="caution">
    <text evidence="2">The sequence shown here is derived from an EMBL/GenBank/DDBJ whole genome shotgun (WGS) entry which is preliminary data.</text>
</comment>
<feature type="transmembrane region" description="Helical" evidence="1">
    <location>
        <begin position="7"/>
        <end position="31"/>
    </location>
</feature>
<gene>
    <name evidence="2" type="ORF">CLV71_110257</name>
</gene>
<proteinExistence type="predicted"/>
<dbReference type="EMBL" id="SOCP01000010">
    <property type="protein sequence ID" value="TDV47074.1"/>
    <property type="molecule type" value="Genomic_DNA"/>
</dbReference>
<keyword evidence="1" id="KW-0472">Membrane</keyword>
<feature type="transmembrane region" description="Helical" evidence="1">
    <location>
        <begin position="102"/>
        <end position="124"/>
    </location>
</feature>
<dbReference type="OrthoDB" id="3699727at2"/>
<name>A0A4R7VD76_9PSEU</name>
<evidence type="ECO:0000313" key="3">
    <source>
        <dbReference type="Proteomes" id="UP000294927"/>
    </source>
</evidence>
<accession>A0A4R7VD76</accession>
<feature type="transmembrane region" description="Helical" evidence="1">
    <location>
        <begin position="43"/>
        <end position="63"/>
    </location>
</feature>
<protein>
    <submittedName>
        <fullName evidence="2">Uncharacterized protein</fullName>
    </submittedName>
</protein>
<evidence type="ECO:0000256" key="1">
    <source>
        <dbReference type="SAM" id="Phobius"/>
    </source>
</evidence>
<reference evidence="2 3" key="1">
    <citation type="submission" date="2019-03" db="EMBL/GenBank/DDBJ databases">
        <title>Genomic Encyclopedia of Archaeal and Bacterial Type Strains, Phase II (KMG-II): from individual species to whole genera.</title>
        <authorList>
            <person name="Goeker M."/>
        </authorList>
    </citation>
    <scope>NUCLEOTIDE SEQUENCE [LARGE SCALE GENOMIC DNA]</scope>
    <source>
        <strain evidence="2 3">DSM 45499</strain>
    </source>
</reference>
<feature type="transmembrane region" description="Helical" evidence="1">
    <location>
        <begin position="70"/>
        <end position="90"/>
    </location>
</feature>
<dbReference type="Proteomes" id="UP000294927">
    <property type="component" value="Unassembled WGS sequence"/>
</dbReference>
<organism evidence="2 3">
    <name type="scientific">Actinophytocola oryzae</name>
    <dbReference type="NCBI Taxonomy" id="502181"/>
    <lineage>
        <taxon>Bacteria</taxon>
        <taxon>Bacillati</taxon>
        <taxon>Actinomycetota</taxon>
        <taxon>Actinomycetes</taxon>
        <taxon>Pseudonocardiales</taxon>
        <taxon>Pseudonocardiaceae</taxon>
    </lineage>
</organism>
<dbReference type="AlphaFoldDB" id="A0A4R7VD76"/>
<keyword evidence="1" id="KW-0812">Transmembrane</keyword>